<dbReference type="PANTHER" id="PTHR28255:SF1">
    <property type="entry name" value="UPF0303 PROTEIN YBR137W"/>
    <property type="match status" value="1"/>
</dbReference>
<dbReference type="InterPro" id="IPR010371">
    <property type="entry name" value="YBR137W-like"/>
</dbReference>
<dbReference type="EMBL" id="JACHMB010000001">
    <property type="protein sequence ID" value="MBB5781972.1"/>
    <property type="molecule type" value="Genomic_DNA"/>
</dbReference>
<dbReference type="Proteomes" id="UP000579153">
    <property type="component" value="Unassembled WGS sequence"/>
</dbReference>
<dbReference type="Pfam" id="PF03928">
    <property type="entry name" value="HbpS-like"/>
    <property type="match status" value="1"/>
</dbReference>
<organism evidence="3 4">
    <name type="scientific">Nonomuraea jabiensis</name>
    <dbReference type="NCBI Taxonomy" id="882448"/>
    <lineage>
        <taxon>Bacteria</taxon>
        <taxon>Bacillati</taxon>
        <taxon>Actinomycetota</taxon>
        <taxon>Actinomycetes</taxon>
        <taxon>Streptosporangiales</taxon>
        <taxon>Streptosporangiaceae</taxon>
        <taxon>Nonomuraea</taxon>
    </lineage>
</organism>
<name>A0A7W9GDY2_9ACTN</name>
<dbReference type="PANTHER" id="PTHR28255">
    <property type="match status" value="1"/>
</dbReference>
<dbReference type="InterPro" id="IPR055170">
    <property type="entry name" value="GFO_IDH_MocA-like_dom"/>
</dbReference>
<protein>
    <submittedName>
        <fullName evidence="3">Uncharacterized protein (UPF0303 family)</fullName>
    </submittedName>
</protein>
<dbReference type="SUPFAM" id="SSF143744">
    <property type="entry name" value="GlcG-like"/>
    <property type="match status" value="1"/>
</dbReference>
<dbReference type="Gene3D" id="3.30.450.150">
    <property type="entry name" value="Haem-degrading domain"/>
    <property type="match status" value="1"/>
</dbReference>
<dbReference type="Pfam" id="PF22725">
    <property type="entry name" value="GFO_IDH_MocA_C3"/>
    <property type="match status" value="1"/>
</dbReference>
<dbReference type="RefSeq" id="WP_221519811.1">
    <property type="nucleotide sequence ID" value="NZ_JACHMB010000001.1"/>
</dbReference>
<reference evidence="3 4" key="1">
    <citation type="submission" date="2020-08" db="EMBL/GenBank/DDBJ databases">
        <title>Sequencing the genomes of 1000 actinobacteria strains.</title>
        <authorList>
            <person name="Klenk H.-P."/>
        </authorList>
    </citation>
    <scope>NUCLEOTIDE SEQUENCE [LARGE SCALE GENOMIC DNA]</scope>
    <source>
        <strain evidence="3 4">DSM 45507</strain>
    </source>
</reference>
<proteinExistence type="predicted"/>
<accession>A0A7W9GDY2</accession>
<feature type="region of interest" description="Disordered" evidence="1">
    <location>
        <begin position="127"/>
        <end position="161"/>
    </location>
</feature>
<dbReference type="SUPFAM" id="SSF55347">
    <property type="entry name" value="Glyceraldehyde-3-phosphate dehydrogenase-like, C-terminal domain"/>
    <property type="match status" value="1"/>
</dbReference>
<dbReference type="InterPro" id="IPR005624">
    <property type="entry name" value="PduO/GlcC-like"/>
</dbReference>
<keyword evidence="4" id="KW-1185">Reference proteome</keyword>
<evidence type="ECO:0000313" key="4">
    <source>
        <dbReference type="Proteomes" id="UP000579153"/>
    </source>
</evidence>
<evidence type="ECO:0000313" key="3">
    <source>
        <dbReference type="EMBL" id="MBB5781972.1"/>
    </source>
</evidence>
<feature type="domain" description="GFO/IDH/MocA-like oxidoreductase" evidence="2">
    <location>
        <begin position="1"/>
        <end position="72"/>
    </location>
</feature>
<evidence type="ECO:0000256" key="1">
    <source>
        <dbReference type="SAM" id="MobiDB-lite"/>
    </source>
</evidence>
<sequence>MLDLGVYPVQLSSMVLGAPTGVVAVGAMTDTGVDTYSTLVLTHEQGALSTLYSSIQARTTMTGVIAGTAATVSIDGAFYAPTSFTLSGADHFSPTLRWSDPTGLRGFDGLSWEATALTRFVGEGRPCTRWRRPSRSSPPSTRPAPSSPGPETIRDPRESPPMTNLITELEQQEQELAFDAFDHADAWRLGSRITAITQEAGHKVGIDIRRPGLILFRAALPSITPDQDVWIDRKAAVVLRMENSSALVDARLSAAGVNPAAIGWLGPDYAVTGGSFPIHVRGVVAAATASGLSSMEDHDLIVAGIRAHLAEEAGK</sequence>
<dbReference type="AlphaFoldDB" id="A0A7W9GDY2"/>
<dbReference type="InterPro" id="IPR038084">
    <property type="entry name" value="PduO/GlcC-like_sf"/>
</dbReference>
<dbReference type="Gene3D" id="3.30.360.10">
    <property type="entry name" value="Dihydrodipicolinate Reductase, domain 2"/>
    <property type="match status" value="1"/>
</dbReference>
<comment type="caution">
    <text evidence="3">The sequence shown here is derived from an EMBL/GenBank/DDBJ whole genome shotgun (WGS) entry which is preliminary data.</text>
</comment>
<evidence type="ECO:0000259" key="2">
    <source>
        <dbReference type="Pfam" id="PF22725"/>
    </source>
</evidence>
<gene>
    <name evidence="3" type="ORF">HD596_008728</name>
</gene>